<gene>
    <name evidence="3" type="ORF">EYF80_032723</name>
</gene>
<proteinExistence type="predicted"/>
<evidence type="ECO:0000256" key="2">
    <source>
        <dbReference type="SAM" id="Phobius"/>
    </source>
</evidence>
<organism evidence="3 4">
    <name type="scientific">Liparis tanakae</name>
    <name type="common">Tanaka's snailfish</name>
    <dbReference type="NCBI Taxonomy" id="230148"/>
    <lineage>
        <taxon>Eukaryota</taxon>
        <taxon>Metazoa</taxon>
        <taxon>Chordata</taxon>
        <taxon>Craniata</taxon>
        <taxon>Vertebrata</taxon>
        <taxon>Euteleostomi</taxon>
        <taxon>Actinopterygii</taxon>
        <taxon>Neopterygii</taxon>
        <taxon>Teleostei</taxon>
        <taxon>Neoteleostei</taxon>
        <taxon>Acanthomorphata</taxon>
        <taxon>Eupercaria</taxon>
        <taxon>Perciformes</taxon>
        <taxon>Cottioidei</taxon>
        <taxon>Cottales</taxon>
        <taxon>Liparidae</taxon>
        <taxon>Liparis</taxon>
    </lineage>
</organism>
<comment type="caution">
    <text evidence="3">The sequence shown here is derived from an EMBL/GenBank/DDBJ whole genome shotgun (WGS) entry which is preliminary data.</text>
</comment>
<dbReference type="Proteomes" id="UP000314294">
    <property type="component" value="Unassembled WGS sequence"/>
</dbReference>
<evidence type="ECO:0000313" key="4">
    <source>
        <dbReference type="Proteomes" id="UP000314294"/>
    </source>
</evidence>
<protein>
    <submittedName>
        <fullName evidence="3">Uncharacterized protein</fullName>
    </submittedName>
</protein>
<feature type="region of interest" description="Disordered" evidence="1">
    <location>
        <begin position="62"/>
        <end position="85"/>
    </location>
</feature>
<accession>A0A4Z2GTY4</accession>
<evidence type="ECO:0000256" key="1">
    <source>
        <dbReference type="SAM" id="MobiDB-lite"/>
    </source>
</evidence>
<feature type="transmembrane region" description="Helical" evidence="2">
    <location>
        <begin position="12"/>
        <end position="32"/>
    </location>
</feature>
<keyword evidence="2" id="KW-0472">Membrane</keyword>
<keyword evidence="2" id="KW-0812">Transmembrane</keyword>
<evidence type="ECO:0000313" key="3">
    <source>
        <dbReference type="EMBL" id="TNN57058.1"/>
    </source>
</evidence>
<dbReference type="AlphaFoldDB" id="A0A4Z2GTY4"/>
<name>A0A4Z2GTY4_9TELE</name>
<sequence length="85" mass="9237">MQCQDYHPFPGNFIIMGTSSCGGGIGLFAFYIKGSPTPAALREPLSQSGEETSRNVTTLIKKGSFVDRYPSEKENRPPKKNNGIA</sequence>
<keyword evidence="4" id="KW-1185">Reference proteome</keyword>
<reference evidence="3 4" key="1">
    <citation type="submission" date="2019-03" db="EMBL/GenBank/DDBJ databases">
        <title>First draft genome of Liparis tanakae, snailfish: a comprehensive survey of snailfish specific genes.</title>
        <authorList>
            <person name="Kim W."/>
            <person name="Song I."/>
            <person name="Jeong J.-H."/>
            <person name="Kim D."/>
            <person name="Kim S."/>
            <person name="Ryu S."/>
            <person name="Song J.Y."/>
            <person name="Lee S.K."/>
        </authorList>
    </citation>
    <scope>NUCLEOTIDE SEQUENCE [LARGE SCALE GENOMIC DNA]</scope>
    <source>
        <tissue evidence="3">Muscle</tissue>
    </source>
</reference>
<keyword evidence="2" id="KW-1133">Transmembrane helix</keyword>
<dbReference type="EMBL" id="SRLO01000414">
    <property type="protein sequence ID" value="TNN57058.1"/>
    <property type="molecule type" value="Genomic_DNA"/>
</dbReference>